<evidence type="ECO:0000256" key="1">
    <source>
        <dbReference type="ARBA" id="ARBA00022603"/>
    </source>
</evidence>
<evidence type="ECO:0000313" key="5">
    <source>
        <dbReference type="EMBL" id="GAK45399.1"/>
    </source>
</evidence>
<dbReference type="InterPro" id="IPR050602">
    <property type="entry name" value="Malonyl-ACP_OMT"/>
</dbReference>
<dbReference type="STRING" id="1333998.M2A_1898"/>
<dbReference type="PANTHER" id="PTHR13090">
    <property type="entry name" value="ARGININE-HYDROXYLASE NDUFAF5, MITOCHONDRIAL"/>
    <property type="match status" value="1"/>
</dbReference>
<keyword evidence="2 5" id="KW-0808">Transferase</keyword>
<evidence type="ECO:0000256" key="3">
    <source>
        <dbReference type="SAM" id="MobiDB-lite"/>
    </source>
</evidence>
<dbReference type="eggNOG" id="COG2226">
    <property type="taxonomic scope" value="Bacteria"/>
</dbReference>
<protein>
    <submittedName>
        <fullName evidence="5">Type 11 methyltransferase</fullName>
    </submittedName>
</protein>
<dbReference type="EMBL" id="BBIO01000009">
    <property type="protein sequence ID" value="GAK45399.1"/>
    <property type="molecule type" value="Genomic_DNA"/>
</dbReference>
<dbReference type="Proteomes" id="UP000028702">
    <property type="component" value="Unassembled WGS sequence"/>
</dbReference>
<evidence type="ECO:0000313" key="6">
    <source>
        <dbReference type="Proteomes" id="UP000028702"/>
    </source>
</evidence>
<evidence type="ECO:0000256" key="2">
    <source>
        <dbReference type="ARBA" id="ARBA00022679"/>
    </source>
</evidence>
<keyword evidence="6" id="KW-1185">Reference proteome</keyword>
<feature type="domain" description="Methyltransferase type 11" evidence="4">
    <location>
        <begin position="49"/>
        <end position="144"/>
    </location>
</feature>
<keyword evidence="1 5" id="KW-0489">Methyltransferase</keyword>
<sequence>MQLFDRTLLRRRRDRAAPGFSAHDFLIRHASEDLAERLMAVNRSFPLALDLGAHQGALSYAPLPEDKIGAIVETDLSPAMLSGPEQKVRQKARPLRLAADEEALPFAEESADLVTSLLSLHLVNDLPGALIQIRRILKPDGLFIGALFGGETLSELREAMSLAEIECEGGLSPRIAPFTEIRDLGGLMQRAGFALPVTDADKLTVRYATPMHLLNELRGMGETNMLSERRKTPLRRATLMRMMEIYREKFSDPDGRIRATFDIHYVTGWAPHESQQKPLRPGSAKTRLADALGVSEKPAGEKSGPSEE</sequence>
<dbReference type="AlphaFoldDB" id="A0A081BBI1"/>
<dbReference type="PANTHER" id="PTHR13090:SF1">
    <property type="entry name" value="ARGININE-HYDROXYLASE NDUFAF5, MITOCHONDRIAL"/>
    <property type="match status" value="1"/>
</dbReference>
<comment type="caution">
    <text evidence="5">The sequence shown here is derived from an EMBL/GenBank/DDBJ whole genome shotgun (WGS) entry which is preliminary data.</text>
</comment>
<dbReference type="CDD" id="cd02440">
    <property type="entry name" value="AdoMet_MTases"/>
    <property type="match status" value="1"/>
</dbReference>
<dbReference type="GO" id="GO:0008757">
    <property type="term" value="F:S-adenosylmethionine-dependent methyltransferase activity"/>
    <property type="evidence" value="ECO:0007669"/>
    <property type="project" value="InterPro"/>
</dbReference>
<dbReference type="Gene3D" id="3.40.50.150">
    <property type="entry name" value="Vaccinia Virus protein VP39"/>
    <property type="match status" value="1"/>
</dbReference>
<feature type="region of interest" description="Disordered" evidence="3">
    <location>
        <begin position="272"/>
        <end position="308"/>
    </location>
</feature>
<reference evidence="5 6" key="1">
    <citation type="submission" date="2014-07" db="EMBL/GenBank/DDBJ databases">
        <title>Tepidicaulis marinum gen. nov., sp. nov., a novel marine bacterium denitrifying nitrate to nitrous oxide strictly under microaerobic conditions.</title>
        <authorList>
            <person name="Takeuchi M."/>
            <person name="Yamagishi T."/>
            <person name="Kamagata Y."/>
            <person name="Oshima K."/>
            <person name="Hattori M."/>
            <person name="Katayama T."/>
            <person name="Hanada S."/>
            <person name="Tamaki H."/>
            <person name="Marumo K."/>
            <person name="Maeda H."/>
            <person name="Nedachi M."/>
            <person name="Iwasaki W."/>
            <person name="Suwa Y."/>
            <person name="Sakata S."/>
        </authorList>
    </citation>
    <scope>NUCLEOTIDE SEQUENCE [LARGE SCALE GENOMIC DNA]</scope>
    <source>
        <strain evidence="5 6">MA2</strain>
    </source>
</reference>
<dbReference type="InterPro" id="IPR013216">
    <property type="entry name" value="Methyltransf_11"/>
</dbReference>
<dbReference type="InterPro" id="IPR029063">
    <property type="entry name" value="SAM-dependent_MTases_sf"/>
</dbReference>
<dbReference type="Pfam" id="PF08241">
    <property type="entry name" value="Methyltransf_11"/>
    <property type="match status" value="1"/>
</dbReference>
<dbReference type="GO" id="GO:0032259">
    <property type="term" value="P:methylation"/>
    <property type="evidence" value="ECO:0007669"/>
    <property type="project" value="UniProtKB-KW"/>
</dbReference>
<proteinExistence type="predicted"/>
<dbReference type="RefSeq" id="WP_045446377.1">
    <property type="nucleotide sequence ID" value="NZ_BBIO01000009.1"/>
</dbReference>
<accession>A0A081BBI1</accession>
<name>A0A081BBI1_9HYPH</name>
<gene>
    <name evidence="5" type="ORF">M2A_1898</name>
</gene>
<evidence type="ECO:0000259" key="4">
    <source>
        <dbReference type="Pfam" id="PF08241"/>
    </source>
</evidence>
<organism evidence="5 6">
    <name type="scientific">Tepidicaulis marinus</name>
    <dbReference type="NCBI Taxonomy" id="1333998"/>
    <lineage>
        <taxon>Bacteria</taxon>
        <taxon>Pseudomonadati</taxon>
        <taxon>Pseudomonadota</taxon>
        <taxon>Alphaproteobacteria</taxon>
        <taxon>Hyphomicrobiales</taxon>
        <taxon>Parvibaculaceae</taxon>
        <taxon>Tepidicaulis</taxon>
    </lineage>
</organism>
<dbReference type="SUPFAM" id="SSF53335">
    <property type="entry name" value="S-adenosyl-L-methionine-dependent methyltransferases"/>
    <property type="match status" value="1"/>
</dbReference>